<dbReference type="InterPro" id="IPR036728">
    <property type="entry name" value="PBP_GOBP_sf"/>
</dbReference>
<dbReference type="CDD" id="cd23992">
    <property type="entry name" value="PBP_GOBP"/>
    <property type="match status" value="1"/>
</dbReference>
<dbReference type="EMBL" id="CAKXAJ010026150">
    <property type="protein sequence ID" value="CAH2258890.1"/>
    <property type="molecule type" value="Genomic_DNA"/>
</dbReference>
<organism evidence="1 2">
    <name type="scientific">Pararge aegeria aegeria</name>
    <dbReference type="NCBI Taxonomy" id="348720"/>
    <lineage>
        <taxon>Eukaryota</taxon>
        <taxon>Metazoa</taxon>
        <taxon>Ecdysozoa</taxon>
        <taxon>Arthropoda</taxon>
        <taxon>Hexapoda</taxon>
        <taxon>Insecta</taxon>
        <taxon>Pterygota</taxon>
        <taxon>Neoptera</taxon>
        <taxon>Endopterygota</taxon>
        <taxon>Lepidoptera</taxon>
        <taxon>Glossata</taxon>
        <taxon>Ditrysia</taxon>
        <taxon>Papilionoidea</taxon>
        <taxon>Nymphalidae</taxon>
        <taxon>Satyrinae</taxon>
        <taxon>Satyrini</taxon>
        <taxon>Parargina</taxon>
        <taxon>Pararge</taxon>
    </lineage>
</organism>
<comment type="caution">
    <text evidence="1">The sequence shown here is derived from an EMBL/GenBank/DDBJ whole genome shotgun (WGS) entry which is preliminary data.</text>
</comment>
<dbReference type="Proteomes" id="UP000838756">
    <property type="component" value="Unassembled WGS sequence"/>
</dbReference>
<reference evidence="1" key="1">
    <citation type="submission" date="2022-03" db="EMBL/GenBank/DDBJ databases">
        <authorList>
            <person name="Lindestad O."/>
        </authorList>
    </citation>
    <scope>NUCLEOTIDE SEQUENCE</scope>
</reference>
<evidence type="ECO:0000313" key="1">
    <source>
        <dbReference type="EMBL" id="CAH2258890.1"/>
    </source>
</evidence>
<dbReference type="OrthoDB" id="7692290at2759"/>
<sequence>MTPEQRAKIHKHFEELGMECMEEYEISESDISDLREKKLPSGENAPCFLACIMKKVGVLDDAGMLQKETALELAAKIFNDKEELNIIHDYLHSCSAGK</sequence>
<dbReference type="AlphaFoldDB" id="A0A8S4S8H3"/>
<evidence type="ECO:0000313" key="2">
    <source>
        <dbReference type="Proteomes" id="UP000838756"/>
    </source>
</evidence>
<accession>A0A8S4S8H3</accession>
<protein>
    <submittedName>
        <fullName evidence="1">Jg12574 protein</fullName>
    </submittedName>
</protein>
<keyword evidence="2" id="KW-1185">Reference proteome</keyword>
<dbReference type="Gene3D" id="1.10.238.20">
    <property type="entry name" value="Pheromone/general odorant binding protein domain"/>
    <property type="match status" value="1"/>
</dbReference>
<gene>
    <name evidence="1" type="primary">jg12574</name>
    <name evidence="1" type="ORF">PAEG_LOCUS23459</name>
</gene>
<proteinExistence type="predicted"/>
<dbReference type="InterPro" id="IPR006170">
    <property type="entry name" value="PBP/GOBP"/>
</dbReference>
<name>A0A8S4S8H3_9NEOP</name>
<dbReference type="Pfam" id="PF01395">
    <property type="entry name" value="PBP_GOBP"/>
    <property type="match status" value="1"/>
</dbReference>
<dbReference type="SUPFAM" id="SSF47565">
    <property type="entry name" value="Insect pheromone/odorant-binding proteins"/>
    <property type="match status" value="1"/>
</dbReference>
<dbReference type="GO" id="GO:0005549">
    <property type="term" value="F:odorant binding"/>
    <property type="evidence" value="ECO:0007669"/>
    <property type="project" value="InterPro"/>
</dbReference>